<sequence length="213" mass="24932">MELYSHNQSPSYPWRISRGFLNEAVPESNQRFHQHKNITKYVSTNFTRGFHFSPAIKSQIAQFMMSYIAITDNHKNQIPPEPPQIINPQNQDIEIFHDEILTDIIAQTDLNPYEFFLELQVMESPRYTSKFGMLEIAKEAKWEKIRCLGNILMLLENLAIILHKVILEHGGNFKNLGLFPKNPWQTTISPLFLNKSRQLMRLPQFIVSCKLFL</sequence>
<dbReference type="AlphaFoldDB" id="A0A0L6V3K6"/>
<accession>A0A0L6V3K6</accession>
<dbReference type="EMBL" id="LAVV01007679">
    <property type="protein sequence ID" value="KNZ55122.1"/>
    <property type="molecule type" value="Genomic_DNA"/>
</dbReference>
<reference evidence="1 2" key="1">
    <citation type="submission" date="2015-08" db="EMBL/GenBank/DDBJ databases">
        <title>Next Generation Sequencing and Analysis of the Genome of Puccinia sorghi L Schw, the Causal Agent of Maize Common Rust.</title>
        <authorList>
            <person name="Rochi L."/>
            <person name="Burguener G."/>
            <person name="Darino M."/>
            <person name="Turjanski A."/>
            <person name="Kreff E."/>
            <person name="Dieguez M.J."/>
            <person name="Sacco F."/>
        </authorList>
    </citation>
    <scope>NUCLEOTIDE SEQUENCE [LARGE SCALE GENOMIC DNA]</scope>
    <source>
        <strain evidence="1 2">RO10H11247</strain>
    </source>
</reference>
<organism evidence="1 2">
    <name type="scientific">Puccinia sorghi</name>
    <dbReference type="NCBI Taxonomy" id="27349"/>
    <lineage>
        <taxon>Eukaryota</taxon>
        <taxon>Fungi</taxon>
        <taxon>Dikarya</taxon>
        <taxon>Basidiomycota</taxon>
        <taxon>Pucciniomycotina</taxon>
        <taxon>Pucciniomycetes</taxon>
        <taxon>Pucciniales</taxon>
        <taxon>Pucciniaceae</taxon>
        <taxon>Puccinia</taxon>
    </lineage>
</organism>
<evidence type="ECO:0000313" key="1">
    <source>
        <dbReference type="EMBL" id="KNZ55122.1"/>
    </source>
</evidence>
<gene>
    <name evidence="1" type="ORF">VP01_275g5</name>
</gene>
<name>A0A0L6V3K6_9BASI</name>
<dbReference type="STRING" id="27349.A0A0L6V3K6"/>
<keyword evidence="2" id="KW-1185">Reference proteome</keyword>
<evidence type="ECO:0000313" key="2">
    <source>
        <dbReference type="Proteomes" id="UP000037035"/>
    </source>
</evidence>
<proteinExistence type="predicted"/>
<comment type="caution">
    <text evidence="1">The sequence shown here is derived from an EMBL/GenBank/DDBJ whole genome shotgun (WGS) entry which is preliminary data.</text>
</comment>
<dbReference type="Proteomes" id="UP000037035">
    <property type="component" value="Unassembled WGS sequence"/>
</dbReference>
<protein>
    <submittedName>
        <fullName evidence="1">Uncharacterized protein</fullName>
    </submittedName>
</protein>
<dbReference type="VEuPathDB" id="FungiDB:VP01_275g5"/>